<comment type="catalytic activity">
    <reaction evidence="11">
        <text>L-threonyl-[protein] + ATP = O-phospho-L-threonyl-[protein] + ADP + H(+)</text>
        <dbReference type="Rhea" id="RHEA:46608"/>
        <dbReference type="Rhea" id="RHEA-COMP:11060"/>
        <dbReference type="Rhea" id="RHEA-COMP:11605"/>
        <dbReference type="ChEBI" id="CHEBI:15378"/>
        <dbReference type="ChEBI" id="CHEBI:30013"/>
        <dbReference type="ChEBI" id="CHEBI:30616"/>
        <dbReference type="ChEBI" id="CHEBI:61977"/>
        <dbReference type="ChEBI" id="CHEBI:456216"/>
        <dbReference type="EC" id="2.7.11.1"/>
    </reaction>
</comment>
<evidence type="ECO:0000256" key="7">
    <source>
        <dbReference type="ARBA" id="ARBA00022777"/>
    </source>
</evidence>
<keyword evidence="1 11" id="KW-0963">Cytoplasm</keyword>
<feature type="domain" description="Aminoglycoside phosphotransferase" evidence="12">
    <location>
        <begin position="43"/>
        <end position="263"/>
    </location>
</feature>
<accession>Q1MZV4</accession>
<evidence type="ECO:0000256" key="10">
    <source>
        <dbReference type="ARBA" id="ARBA00023016"/>
    </source>
</evidence>
<dbReference type="GO" id="GO:0005524">
    <property type="term" value="F:ATP binding"/>
    <property type="evidence" value="ECO:0007669"/>
    <property type="project" value="UniProtKB-UniRule"/>
</dbReference>
<feature type="binding site" evidence="11">
    <location>
        <position position="215"/>
    </location>
    <ligand>
        <name>Mg(2+)</name>
        <dbReference type="ChEBI" id="CHEBI:18420"/>
    </ligand>
</feature>
<dbReference type="GO" id="GO:0005737">
    <property type="term" value="C:cytoplasm"/>
    <property type="evidence" value="ECO:0007669"/>
    <property type="project" value="UniProtKB-SubCell"/>
</dbReference>
<dbReference type="RefSeq" id="WP_007016526.1">
    <property type="nucleotide sequence ID" value="NZ_AAQH01000017.1"/>
</dbReference>
<name>Q1MZV4_9GAMM</name>
<evidence type="ECO:0000256" key="6">
    <source>
        <dbReference type="ARBA" id="ARBA00022741"/>
    </source>
</evidence>
<dbReference type="EC" id="2.7.11.1" evidence="11"/>
<comment type="function">
    <text evidence="11">A protein kinase that phosphorylates Ser and Thr residues. Probably acts to suppress the effects of stress linked to accumulation of reactive oxygen species. Probably involved in the extracytoplasmic stress response.</text>
</comment>
<feature type="site" description="ATP" evidence="11">
    <location>
        <position position="44"/>
    </location>
</feature>
<keyword evidence="14" id="KW-1185">Reference proteome</keyword>
<gene>
    <name evidence="11" type="primary">srkA</name>
    <name evidence="13" type="ORF">RED65_04580</name>
</gene>
<keyword evidence="3 11" id="KW-0597">Phosphoprotein</keyword>
<organism evidence="13 14">
    <name type="scientific">Bermanella marisrubri</name>
    <dbReference type="NCBI Taxonomy" id="207949"/>
    <lineage>
        <taxon>Bacteria</taxon>
        <taxon>Pseudomonadati</taxon>
        <taxon>Pseudomonadota</taxon>
        <taxon>Gammaproteobacteria</taxon>
        <taxon>Oceanospirillales</taxon>
        <taxon>Oceanospirillaceae</taxon>
        <taxon>Bermanella</taxon>
    </lineage>
</organism>
<feature type="active site" description="Proton acceptor" evidence="11">
    <location>
        <position position="210"/>
    </location>
</feature>
<feature type="binding site" evidence="11">
    <location>
        <position position="227"/>
    </location>
    <ligand>
        <name>Mg(2+)</name>
        <dbReference type="ChEBI" id="CHEBI:18420"/>
    </ligand>
</feature>
<dbReference type="OrthoDB" id="5392197at2"/>
<comment type="similarity">
    <text evidence="11">Belongs to the SrkA/RdoA protein kinase family.</text>
</comment>
<dbReference type="InterPro" id="IPR002575">
    <property type="entry name" value="Aminoglycoside_PTrfase"/>
</dbReference>
<keyword evidence="9 11" id="KW-0460">Magnesium</keyword>
<dbReference type="NCBIfam" id="NF008738">
    <property type="entry name" value="PRK11768.1"/>
    <property type="match status" value="1"/>
</dbReference>
<evidence type="ECO:0000259" key="12">
    <source>
        <dbReference type="Pfam" id="PF01636"/>
    </source>
</evidence>
<protein>
    <recommendedName>
        <fullName evidence="11">Stress response kinase A</fullName>
        <ecNumber evidence="11">2.7.11.1</ecNumber>
    </recommendedName>
    <alternativeName>
        <fullName evidence="11">Serine/threonine-protein kinase SrkA</fullName>
    </alternativeName>
</protein>
<dbReference type="AlphaFoldDB" id="Q1MZV4"/>
<comment type="subunit">
    <text evidence="11">Monomer.</text>
</comment>
<dbReference type="Proteomes" id="UP000004263">
    <property type="component" value="Unassembled WGS sequence"/>
</dbReference>
<dbReference type="HOGENOM" id="CLU_054715_0_0_6"/>
<evidence type="ECO:0000313" key="13">
    <source>
        <dbReference type="EMBL" id="EAT11453.1"/>
    </source>
</evidence>
<keyword evidence="2 11" id="KW-0723">Serine/threonine-protein kinase</keyword>
<keyword evidence="5 11" id="KW-0479">Metal-binding</keyword>
<evidence type="ECO:0000256" key="2">
    <source>
        <dbReference type="ARBA" id="ARBA00022527"/>
    </source>
</evidence>
<evidence type="ECO:0000256" key="8">
    <source>
        <dbReference type="ARBA" id="ARBA00022840"/>
    </source>
</evidence>
<evidence type="ECO:0000256" key="11">
    <source>
        <dbReference type="HAMAP-Rule" id="MF_01497"/>
    </source>
</evidence>
<comment type="cofactor">
    <cofactor evidence="11">
        <name>Mg(2+)</name>
        <dbReference type="ChEBI" id="CHEBI:18420"/>
    </cofactor>
</comment>
<dbReference type="Gene3D" id="1.10.510.10">
    <property type="entry name" value="Transferase(Phosphotransferase) domain 1"/>
    <property type="match status" value="1"/>
</dbReference>
<comment type="caution">
    <text evidence="13">The sequence shown here is derived from an EMBL/GenBank/DDBJ whole genome shotgun (WGS) entry which is preliminary data.</text>
</comment>
<evidence type="ECO:0000256" key="3">
    <source>
        <dbReference type="ARBA" id="ARBA00022553"/>
    </source>
</evidence>
<keyword evidence="6 11" id="KW-0547">Nucleotide-binding</keyword>
<dbReference type="InterPro" id="IPR011009">
    <property type="entry name" value="Kinase-like_dom_sf"/>
</dbReference>
<dbReference type="PANTHER" id="PTHR39573:SF1">
    <property type="entry name" value="STRESS RESPONSE KINASE A"/>
    <property type="match status" value="1"/>
</dbReference>
<dbReference type="GO" id="GO:0106310">
    <property type="term" value="F:protein serine kinase activity"/>
    <property type="evidence" value="ECO:0007669"/>
    <property type="project" value="RHEA"/>
</dbReference>
<keyword evidence="8 11" id="KW-0067">ATP-binding</keyword>
<dbReference type="Pfam" id="PF01636">
    <property type="entry name" value="APH"/>
    <property type="match status" value="1"/>
</dbReference>
<comment type="catalytic activity">
    <reaction evidence="11">
        <text>L-seryl-[protein] + ATP = O-phospho-L-seryl-[protein] + ADP + H(+)</text>
        <dbReference type="Rhea" id="RHEA:17989"/>
        <dbReference type="Rhea" id="RHEA-COMP:9863"/>
        <dbReference type="Rhea" id="RHEA-COMP:11604"/>
        <dbReference type="ChEBI" id="CHEBI:15378"/>
        <dbReference type="ChEBI" id="CHEBI:29999"/>
        <dbReference type="ChEBI" id="CHEBI:30616"/>
        <dbReference type="ChEBI" id="CHEBI:83421"/>
        <dbReference type="ChEBI" id="CHEBI:456216"/>
        <dbReference type="EC" id="2.7.11.1"/>
    </reaction>
</comment>
<dbReference type="EMBL" id="AAQH01000017">
    <property type="protein sequence ID" value="EAT11453.1"/>
    <property type="molecule type" value="Genomic_DNA"/>
</dbReference>
<evidence type="ECO:0000256" key="1">
    <source>
        <dbReference type="ARBA" id="ARBA00022490"/>
    </source>
</evidence>
<dbReference type="Gene3D" id="3.30.200.70">
    <property type="match status" value="1"/>
</dbReference>
<keyword evidence="7 11" id="KW-0418">Kinase</keyword>
<dbReference type="Gene3D" id="1.20.1270.170">
    <property type="match status" value="1"/>
</dbReference>
<dbReference type="SUPFAM" id="SSF56112">
    <property type="entry name" value="Protein kinase-like (PK-like)"/>
    <property type="match status" value="1"/>
</dbReference>
<comment type="subcellular location">
    <subcellularLocation>
        <location evidence="11">Cytoplasm</location>
    </subcellularLocation>
</comment>
<dbReference type="GO" id="GO:0004674">
    <property type="term" value="F:protein serine/threonine kinase activity"/>
    <property type="evidence" value="ECO:0007669"/>
    <property type="project" value="UniProtKB-UniRule"/>
</dbReference>
<dbReference type="InterPro" id="IPR032882">
    <property type="entry name" value="SrkA/RdoA"/>
</dbReference>
<dbReference type="STRING" id="207949.RED65_04580"/>
<keyword evidence="10 11" id="KW-0346">Stress response</keyword>
<dbReference type="PANTHER" id="PTHR39573">
    <property type="entry name" value="STRESS RESPONSE KINASE A"/>
    <property type="match status" value="1"/>
</dbReference>
<evidence type="ECO:0000256" key="5">
    <source>
        <dbReference type="ARBA" id="ARBA00022723"/>
    </source>
</evidence>
<keyword evidence="4 11" id="KW-0808">Transferase</keyword>
<dbReference type="GO" id="GO:0000287">
    <property type="term" value="F:magnesium ion binding"/>
    <property type="evidence" value="ECO:0007669"/>
    <property type="project" value="UniProtKB-UniRule"/>
</dbReference>
<proteinExistence type="inferred from homology"/>
<dbReference type="HAMAP" id="MF_01497">
    <property type="entry name" value="SrkA_kinase"/>
    <property type="match status" value="1"/>
</dbReference>
<sequence>MNDHEQELSHEYAQLNPDRILNILDEILAPLNWLCSGHVLALNSYENRVYQIGVEEHPDVIAKFYRPNRWSREAILEEHTFALEAVESELPVVPPLEIDGETLFEKDGFMIALFRKQGGYSGQLERLDDFEQMGRLLGRLHQLANSIEIQHRPQMTPQTFIKDSLNYLYEQDWIDPNVSHAYKSLATDLEGLVDERWQSIQPNLQLCHGDLHASNLLWVDHTPYMLDLDDCRLAPRIQDMWMLLYGERDEMLSQLDAIARGYDMFLPFPSQQLGLIEVLRTMRLIHYSAWLARRWDDPAFKQAFPWFESPRYWSDQVLTLREQFANMQEPALQLAF</sequence>
<reference evidence="13 14" key="1">
    <citation type="submission" date="2006-03" db="EMBL/GenBank/DDBJ databases">
        <authorList>
            <person name="Pinhassi J."/>
            <person name="Pedros-Alio C."/>
            <person name="Ferriera S."/>
            <person name="Johnson J."/>
            <person name="Kravitz S."/>
            <person name="Halpern A."/>
            <person name="Remington K."/>
            <person name="Beeson K."/>
            <person name="Tran B."/>
            <person name="Rogers Y.-H."/>
            <person name="Friedman R."/>
            <person name="Venter J.C."/>
        </authorList>
    </citation>
    <scope>NUCLEOTIDE SEQUENCE [LARGE SCALE GENOMIC DNA]</scope>
    <source>
        <strain evidence="13 14">RED65</strain>
    </source>
</reference>
<evidence type="ECO:0000256" key="4">
    <source>
        <dbReference type="ARBA" id="ARBA00022679"/>
    </source>
</evidence>
<feature type="active site" evidence="11">
    <location>
        <position position="227"/>
    </location>
</feature>
<evidence type="ECO:0000256" key="9">
    <source>
        <dbReference type="ARBA" id="ARBA00022842"/>
    </source>
</evidence>
<evidence type="ECO:0000313" key="14">
    <source>
        <dbReference type="Proteomes" id="UP000004263"/>
    </source>
</evidence>